<gene>
    <name evidence="1" type="ORF">PPN31114_03967</name>
</gene>
<proteinExistence type="predicted"/>
<reference evidence="1 2" key="1">
    <citation type="submission" date="2019-08" db="EMBL/GenBank/DDBJ databases">
        <authorList>
            <person name="Peeters C."/>
        </authorList>
    </citation>
    <scope>NUCLEOTIDE SEQUENCE [LARGE SCALE GENOMIC DNA]</scope>
    <source>
        <strain evidence="1 2">LMG 31114</strain>
    </source>
</reference>
<evidence type="ECO:0000313" key="1">
    <source>
        <dbReference type="EMBL" id="VVE37168.1"/>
    </source>
</evidence>
<protein>
    <recommendedName>
        <fullName evidence="3">Peptidase C39-like domain-containing protein</fullName>
    </recommendedName>
</protein>
<evidence type="ECO:0008006" key="3">
    <source>
        <dbReference type="Google" id="ProtNLM"/>
    </source>
</evidence>
<dbReference type="AlphaFoldDB" id="A0A5E4XM06"/>
<name>A0A5E4XM06_9BURK</name>
<evidence type="ECO:0000313" key="2">
    <source>
        <dbReference type="Proteomes" id="UP000366945"/>
    </source>
</evidence>
<dbReference type="OrthoDB" id="7009233at2"/>
<accession>A0A5E4XM06</accession>
<dbReference type="EMBL" id="CABPSK010000004">
    <property type="protein sequence ID" value="VVE37168.1"/>
    <property type="molecule type" value="Genomic_DNA"/>
</dbReference>
<keyword evidence="2" id="KW-1185">Reference proteome</keyword>
<dbReference type="Proteomes" id="UP000366945">
    <property type="component" value="Unassembled WGS sequence"/>
</dbReference>
<sequence>MELTVQKLHPALRSGRRLFIDGSDSPTFSFQGSFDSSCALHATAMALALQRRMLNPLRPTSRYNPDERKFIRQVLPYWHSGISMADLHTLIWELNLGLRPLLFEGTHSDVIRFCEQEVRQGWPVVMAFRESHRVGQHAVLIVGVEGRQIGRVFDGHTLLAIDSSEGEPSLAAYNARLTWANGNRTCDGHSVYETTFDRKRVVVTEAISLRSVSKRRRRSDRPPKS</sequence>
<organism evidence="1 2">
    <name type="scientific">Pandoraea pneumonica</name>
    <dbReference type="NCBI Taxonomy" id="2508299"/>
    <lineage>
        <taxon>Bacteria</taxon>
        <taxon>Pseudomonadati</taxon>
        <taxon>Pseudomonadota</taxon>
        <taxon>Betaproteobacteria</taxon>
        <taxon>Burkholderiales</taxon>
        <taxon>Burkholderiaceae</taxon>
        <taxon>Pandoraea</taxon>
    </lineage>
</organism>